<dbReference type="InterPro" id="IPR036271">
    <property type="entry name" value="Tet_transcr_reg_TetR-rel_C_sf"/>
</dbReference>
<proteinExistence type="predicted"/>
<feature type="DNA-binding region" description="H-T-H motif" evidence="4">
    <location>
        <begin position="32"/>
        <end position="51"/>
    </location>
</feature>
<evidence type="ECO:0000256" key="1">
    <source>
        <dbReference type="ARBA" id="ARBA00023015"/>
    </source>
</evidence>
<dbReference type="EMBL" id="QFQI01000020">
    <property type="protein sequence ID" value="PZQ58226.1"/>
    <property type="molecule type" value="Genomic_DNA"/>
</dbReference>
<dbReference type="Gene3D" id="1.10.10.60">
    <property type="entry name" value="Homeodomain-like"/>
    <property type="match status" value="1"/>
</dbReference>
<accession>A0A2W5NXI5</accession>
<dbReference type="Gene3D" id="1.10.357.10">
    <property type="entry name" value="Tetracycline Repressor, domain 2"/>
    <property type="match status" value="1"/>
</dbReference>
<evidence type="ECO:0000313" key="7">
    <source>
        <dbReference type="Proteomes" id="UP000249229"/>
    </source>
</evidence>
<evidence type="ECO:0000256" key="2">
    <source>
        <dbReference type="ARBA" id="ARBA00023125"/>
    </source>
</evidence>
<organism evidence="6 7">
    <name type="scientific">Sphingomonas taxi</name>
    <dbReference type="NCBI Taxonomy" id="1549858"/>
    <lineage>
        <taxon>Bacteria</taxon>
        <taxon>Pseudomonadati</taxon>
        <taxon>Pseudomonadota</taxon>
        <taxon>Alphaproteobacteria</taxon>
        <taxon>Sphingomonadales</taxon>
        <taxon>Sphingomonadaceae</taxon>
        <taxon>Sphingomonas</taxon>
    </lineage>
</organism>
<dbReference type="AlphaFoldDB" id="A0A2W5NXI5"/>
<dbReference type="Proteomes" id="UP000249229">
    <property type="component" value="Unassembled WGS sequence"/>
</dbReference>
<sequence length="192" mass="20433">MRYAKDHREKTRRRIVETASRALRRNGIGASGVVGLMSEAGLTQGGFYTHFASKDALVGEAIDHAQKNARRWLAGVAAAAREKQGDPVSAVIDAYLSVAHLDAAGGGCTLAALGSEIGHQSDAIRRSAFSGMADIIELLAEQMPAERRHLASAFYGLLAGTLQLARLAPTREEQEAVLEAGRRAARDITGAR</sequence>
<dbReference type="InterPro" id="IPR009057">
    <property type="entry name" value="Homeodomain-like_sf"/>
</dbReference>
<protein>
    <submittedName>
        <fullName evidence="6">TetR/AcrR family transcriptional regulator</fullName>
    </submittedName>
</protein>
<dbReference type="PANTHER" id="PTHR47506">
    <property type="entry name" value="TRANSCRIPTIONAL REGULATORY PROTEIN"/>
    <property type="match status" value="1"/>
</dbReference>
<name>A0A2W5NXI5_9SPHN</name>
<gene>
    <name evidence="6" type="ORF">DI544_14700</name>
</gene>
<feature type="domain" description="HTH tetR-type" evidence="5">
    <location>
        <begin position="9"/>
        <end position="69"/>
    </location>
</feature>
<keyword evidence="1" id="KW-0805">Transcription regulation</keyword>
<dbReference type="PRINTS" id="PR00455">
    <property type="entry name" value="HTHTETR"/>
</dbReference>
<dbReference type="Pfam" id="PF00440">
    <property type="entry name" value="TetR_N"/>
    <property type="match status" value="1"/>
</dbReference>
<reference evidence="6 7" key="1">
    <citation type="submission" date="2017-08" db="EMBL/GenBank/DDBJ databases">
        <title>Infants hospitalized years apart are colonized by the same room-sourced microbial strains.</title>
        <authorList>
            <person name="Brooks B."/>
            <person name="Olm M.R."/>
            <person name="Firek B.A."/>
            <person name="Baker R."/>
            <person name="Thomas B.C."/>
            <person name="Morowitz M.J."/>
            <person name="Banfield J.F."/>
        </authorList>
    </citation>
    <scope>NUCLEOTIDE SEQUENCE [LARGE SCALE GENOMIC DNA]</scope>
    <source>
        <strain evidence="6">S2_005_001_R1_22</strain>
    </source>
</reference>
<evidence type="ECO:0000256" key="3">
    <source>
        <dbReference type="ARBA" id="ARBA00023163"/>
    </source>
</evidence>
<dbReference type="PANTHER" id="PTHR47506:SF7">
    <property type="entry name" value="TRANSCRIPTIONAL REGULATORY PROTEIN"/>
    <property type="match status" value="1"/>
</dbReference>
<dbReference type="SUPFAM" id="SSF48498">
    <property type="entry name" value="Tetracyclin repressor-like, C-terminal domain"/>
    <property type="match status" value="1"/>
</dbReference>
<evidence type="ECO:0000259" key="5">
    <source>
        <dbReference type="PROSITE" id="PS50977"/>
    </source>
</evidence>
<dbReference type="PROSITE" id="PS50977">
    <property type="entry name" value="HTH_TETR_2"/>
    <property type="match status" value="1"/>
</dbReference>
<dbReference type="GO" id="GO:0003677">
    <property type="term" value="F:DNA binding"/>
    <property type="evidence" value="ECO:0007669"/>
    <property type="project" value="UniProtKB-UniRule"/>
</dbReference>
<evidence type="ECO:0000256" key="4">
    <source>
        <dbReference type="PROSITE-ProRule" id="PRU00335"/>
    </source>
</evidence>
<comment type="caution">
    <text evidence="6">The sequence shown here is derived from an EMBL/GenBank/DDBJ whole genome shotgun (WGS) entry which is preliminary data.</text>
</comment>
<keyword evidence="3" id="KW-0804">Transcription</keyword>
<dbReference type="InterPro" id="IPR001647">
    <property type="entry name" value="HTH_TetR"/>
</dbReference>
<keyword evidence="2 4" id="KW-0238">DNA-binding</keyword>
<evidence type="ECO:0000313" key="6">
    <source>
        <dbReference type="EMBL" id="PZQ58226.1"/>
    </source>
</evidence>
<dbReference type="SUPFAM" id="SSF46689">
    <property type="entry name" value="Homeodomain-like"/>
    <property type="match status" value="1"/>
</dbReference>